<keyword evidence="7" id="KW-1185">Reference proteome</keyword>
<comment type="cofactor">
    <cofactor evidence="4">
        <name>[4Fe-4S] cluster</name>
        <dbReference type="ChEBI" id="CHEBI:49883"/>
    </cofactor>
    <text evidence="4">Binds 1 [4Fe-4S] cluster per subunit.</text>
</comment>
<dbReference type="GO" id="GO:0019379">
    <property type="term" value="P:sulfate assimilation, phosphoadenylyl sulfate reduction by phosphoadenylyl-sulfate reductase (thioredoxin)"/>
    <property type="evidence" value="ECO:0007669"/>
    <property type="project" value="UniProtKB-UniRule"/>
</dbReference>
<dbReference type="InterPro" id="IPR014729">
    <property type="entry name" value="Rossmann-like_a/b/a_fold"/>
</dbReference>
<dbReference type="GO" id="GO:0043866">
    <property type="term" value="F:adenylyl-sulfate reductase (thioredoxin) activity"/>
    <property type="evidence" value="ECO:0007669"/>
    <property type="project" value="UniProtKB-EC"/>
</dbReference>
<accession>A0A8J2VLS9</accession>
<keyword evidence="4" id="KW-0411">Iron-sulfur</keyword>
<proteinExistence type="inferred from homology"/>
<dbReference type="SUPFAM" id="SSF52402">
    <property type="entry name" value="Adenine nucleotide alpha hydrolases-like"/>
    <property type="match status" value="1"/>
</dbReference>
<dbReference type="InterPro" id="IPR004511">
    <property type="entry name" value="PAPS/APS_Rdtase"/>
</dbReference>
<comment type="caution">
    <text evidence="6">The sequence shown here is derived from an EMBL/GenBank/DDBJ whole genome shotgun (WGS) entry which is preliminary data.</text>
</comment>
<dbReference type="CDD" id="cd23945">
    <property type="entry name" value="PAPS_reductase"/>
    <property type="match status" value="1"/>
</dbReference>
<keyword evidence="4" id="KW-0963">Cytoplasm</keyword>
<evidence type="ECO:0000313" key="6">
    <source>
        <dbReference type="EMBL" id="GGE30655.1"/>
    </source>
</evidence>
<comment type="catalytic activity">
    <reaction evidence="4">
        <text>[thioredoxin]-disulfide + sulfite + AMP + 2 H(+) = adenosine 5'-phosphosulfate + [thioredoxin]-dithiol</text>
        <dbReference type="Rhea" id="RHEA:21976"/>
        <dbReference type="Rhea" id="RHEA-COMP:10698"/>
        <dbReference type="Rhea" id="RHEA-COMP:10700"/>
        <dbReference type="ChEBI" id="CHEBI:15378"/>
        <dbReference type="ChEBI" id="CHEBI:17359"/>
        <dbReference type="ChEBI" id="CHEBI:29950"/>
        <dbReference type="ChEBI" id="CHEBI:50058"/>
        <dbReference type="ChEBI" id="CHEBI:58243"/>
        <dbReference type="ChEBI" id="CHEBI:456215"/>
        <dbReference type="EC" id="1.8.4.10"/>
    </reaction>
</comment>
<dbReference type="GO" id="GO:0004604">
    <property type="term" value="F:phosphoadenylyl-sulfate reductase (thioredoxin) activity"/>
    <property type="evidence" value="ECO:0007669"/>
    <property type="project" value="UniProtKB-UniRule"/>
</dbReference>
<organism evidence="6 7">
    <name type="scientific">Agaricicola taiwanensis</name>
    <dbReference type="NCBI Taxonomy" id="591372"/>
    <lineage>
        <taxon>Bacteria</taxon>
        <taxon>Pseudomonadati</taxon>
        <taxon>Pseudomonadota</taxon>
        <taxon>Alphaproteobacteria</taxon>
        <taxon>Rhodobacterales</taxon>
        <taxon>Paracoccaceae</taxon>
        <taxon>Agaricicola</taxon>
    </lineage>
</organism>
<comment type="pathway">
    <text evidence="3 4">Sulfur metabolism; hydrogen sulfide biosynthesis; sulfite from sulfate.</text>
</comment>
<comment type="function">
    <text evidence="4">Catalyzes the formation of sulfite from adenosine 5'-phosphosulfate (APS) using thioredoxin as an electron donor.</text>
</comment>
<gene>
    <name evidence="4 6" type="primary">cysH</name>
    <name evidence="6" type="ORF">GCM10007276_04840</name>
</gene>
<dbReference type="NCBIfam" id="TIGR00434">
    <property type="entry name" value="cysH"/>
    <property type="match status" value="1"/>
</dbReference>
<name>A0A8J2VLS9_9RHOB</name>
<dbReference type="Gene3D" id="3.40.50.620">
    <property type="entry name" value="HUPs"/>
    <property type="match status" value="1"/>
</dbReference>
<dbReference type="RefSeq" id="WP_188408103.1">
    <property type="nucleotide sequence ID" value="NZ_BMCP01000001.1"/>
</dbReference>
<dbReference type="InterPro" id="IPR002500">
    <property type="entry name" value="PAPS_reduct_dom"/>
</dbReference>
<sequence length="238" mass="26000">MFAGGLGQVADDATMARAAELEARLGHASPQDIIEAAVRAYEGRITLVSSFGTEAAVLLDLVAEVDPATPVLFLDTGMLFSETLDYRDILIERLGLTDVRTLAPEEEAVRAEDPDSFLWQSAPDACCALRKVAPLARALEGFAAWINGRKRYQAVTRRRLPVVEADGTRIKFSPLASWGRAEIEAWFERRALPNHPLAAQGFPSIGCMPCTSRVKPGEDIRAGRWRGQGKIECGIHVK</sequence>
<dbReference type="AlphaFoldDB" id="A0A8J2VLS9"/>
<dbReference type="EC" id="1.8.4.10" evidence="4"/>
<comment type="similarity">
    <text evidence="1 4">Belongs to the PAPS reductase family. CysH subfamily.</text>
</comment>
<evidence type="ECO:0000313" key="7">
    <source>
        <dbReference type="Proteomes" id="UP000602745"/>
    </source>
</evidence>
<evidence type="ECO:0000256" key="4">
    <source>
        <dbReference type="HAMAP-Rule" id="MF_00063"/>
    </source>
</evidence>
<feature type="binding site" evidence="4">
    <location>
        <position position="126"/>
    </location>
    <ligand>
        <name>[4Fe-4S] cluster</name>
        <dbReference type="ChEBI" id="CHEBI:49883"/>
    </ligand>
</feature>
<evidence type="ECO:0000256" key="3">
    <source>
        <dbReference type="ARBA" id="ARBA00024327"/>
    </source>
</evidence>
<dbReference type="Pfam" id="PF01507">
    <property type="entry name" value="PAPS_reduct"/>
    <property type="match status" value="1"/>
</dbReference>
<dbReference type="PANTHER" id="PTHR46509:SF1">
    <property type="entry name" value="PHOSPHOADENOSINE PHOSPHOSULFATE REDUCTASE"/>
    <property type="match status" value="1"/>
</dbReference>
<protein>
    <recommendedName>
        <fullName evidence="4">Adenosine 5'-phosphosulfate reductase</fullName>
        <shortName evidence="4">APS reductase</shortName>
        <ecNumber evidence="4">1.8.4.10</ecNumber>
    </recommendedName>
    <alternativeName>
        <fullName evidence="4">5'-adenylylsulfate reductase</fullName>
    </alternativeName>
    <alternativeName>
        <fullName evidence="4">Thioredoxin-dependent 5'-adenylylsulfate reductase</fullName>
    </alternativeName>
</protein>
<dbReference type="GO" id="GO:0005737">
    <property type="term" value="C:cytoplasm"/>
    <property type="evidence" value="ECO:0007669"/>
    <property type="project" value="UniProtKB-SubCell"/>
</dbReference>
<dbReference type="Proteomes" id="UP000602745">
    <property type="component" value="Unassembled WGS sequence"/>
</dbReference>
<feature type="domain" description="Phosphoadenosine phosphosulphate reductase" evidence="5">
    <location>
        <begin position="45"/>
        <end position="212"/>
    </location>
</feature>
<keyword evidence="4" id="KW-0408">Iron</keyword>
<feature type="binding site" evidence="4">
    <location>
        <position position="210"/>
    </location>
    <ligand>
        <name>[4Fe-4S] cluster</name>
        <dbReference type="ChEBI" id="CHEBI:49883"/>
    </ligand>
</feature>
<reference evidence="6" key="2">
    <citation type="submission" date="2020-09" db="EMBL/GenBank/DDBJ databases">
        <authorList>
            <person name="Sun Q."/>
            <person name="Sedlacek I."/>
        </authorList>
    </citation>
    <scope>NUCLEOTIDE SEQUENCE</scope>
    <source>
        <strain evidence="6">CCM 7684</strain>
    </source>
</reference>
<dbReference type="GO" id="GO:0046872">
    <property type="term" value="F:metal ion binding"/>
    <property type="evidence" value="ECO:0007669"/>
    <property type="project" value="UniProtKB-KW"/>
</dbReference>
<dbReference type="PIRSF" id="PIRSF000857">
    <property type="entry name" value="PAPS_reductase"/>
    <property type="match status" value="1"/>
</dbReference>
<feature type="binding site" evidence="4">
    <location>
        <position position="127"/>
    </location>
    <ligand>
        <name>[4Fe-4S] cluster</name>
        <dbReference type="ChEBI" id="CHEBI:49883"/>
    </ligand>
</feature>
<dbReference type="PANTHER" id="PTHR46509">
    <property type="entry name" value="PHOSPHOADENOSINE PHOSPHOSULFATE REDUCTASE"/>
    <property type="match status" value="1"/>
</dbReference>
<comment type="subcellular location">
    <subcellularLocation>
        <location evidence="4">Cytoplasm</location>
    </subcellularLocation>
</comment>
<keyword evidence="2 4" id="KW-0560">Oxidoreductase</keyword>
<keyword evidence="4" id="KW-0479">Metal-binding</keyword>
<evidence type="ECO:0000259" key="5">
    <source>
        <dbReference type="Pfam" id="PF01507"/>
    </source>
</evidence>
<evidence type="ECO:0000256" key="1">
    <source>
        <dbReference type="ARBA" id="ARBA00009732"/>
    </source>
</evidence>
<evidence type="ECO:0000256" key="2">
    <source>
        <dbReference type="ARBA" id="ARBA00023002"/>
    </source>
</evidence>
<feature type="binding site" evidence="4">
    <location>
        <position position="207"/>
    </location>
    <ligand>
        <name>[4Fe-4S] cluster</name>
        <dbReference type="ChEBI" id="CHEBI:49883"/>
    </ligand>
</feature>
<dbReference type="HAMAP" id="MF_00063">
    <property type="entry name" value="CysH"/>
    <property type="match status" value="1"/>
</dbReference>
<dbReference type="GO" id="GO:0070814">
    <property type="term" value="P:hydrogen sulfide biosynthetic process"/>
    <property type="evidence" value="ECO:0007669"/>
    <property type="project" value="UniProtKB-UniRule"/>
</dbReference>
<dbReference type="GO" id="GO:0051539">
    <property type="term" value="F:4 iron, 4 sulfur cluster binding"/>
    <property type="evidence" value="ECO:0007669"/>
    <property type="project" value="UniProtKB-UniRule"/>
</dbReference>
<reference evidence="6" key="1">
    <citation type="journal article" date="2014" name="Int. J. Syst. Evol. Microbiol.">
        <title>Complete genome sequence of Corynebacterium casei LMG S-19264T (=DSM 44701T), isolated from a smear-ripened cheese.</title>
        <authorList>
            <consortium name="US DOE Joint Genome Institute (JGI-PGF)"/>
            <person name="Walter F."/>
            <person name="Albersmeier A."/>
            <person name="Kalinowski J."/>
            <person name="Ruckert C."/>
        </authorList>
    </citation>
    <scope>NUCLEOTIDE SEQUENCE</scope>
    <source>
        <strain evidence="6">CCM 7684</strain>
    </source>
</reference>
<dbReference type="EMBL" id="BMCP01000001">
    <property type="protein sequence ID" value="GGE30655.1"/>
    <property type="molecule type" value="Genomic_DNA"/>
</dbReference>
<dbReference type="NCBIfam" id="NF002537">
    <property type="entry name" value="PRK02090.1"/>
    <property type="match status" value="1"/>
</dbReference>
<feature type="active site" description="Nucleophile; cysteine thiosulfonate intermediate" evidence="4">
    <location>
        <position position="233"/>
    </location>
</feature>